<sequence>MEIFCRNVPEQVREKHLKKEFTFVLARFSIVTFSCRRAGKKNAYLTILDGDKAQRLLDEHGQDDARKQKPARLLKMFNQPIYLTKSRNEADEYLLRTLQLEEEKRLASQAANSKTANVPEPPISNVGSVPTDHNANSQVNRIKKFPVTTMSCGIWDYHHGHPAFVEFFRCPGIGKVVFGKSMLRVTMSNVAPSTEYYLEFSYSTVRSIHIGTSQQASVTVTADIAPRFFISDPMEKLKAQTAKMANKYAQVPTKRRVGHFGGNHEITSGACFTYRFELQDRRDTYAIRNLQGNDSFPPINRWVDRRVAYTQPFVFLKAQFDSFLHRQQVPFVLKFQIAKLVWNGEISPTKVLQLYPRILQLLAVHGVERIVEGLKSLTLEYPDPDTHILDVDANSIASLLETTIDRAIFQRNDRLNLTHPKYVKAHRAQVTPSGIYLYGPNTEPKNRVLRQYSEYINHFLRVEFTDETGDPVYFDPRASLDEIFHGRFKDVLKQGIIIGERCFSFLGFSHSSLRSQTCWFVAPFTTDTGEHFDAQSIIQGLGSFNHIFSPSKLAARIGQTFSDTQTSIAIPEDAVYFNEPDVKRNGRVFSDGVGTLSASLMYKIWREYALRERVKPTVFQIRFAAPCMLGAKGMVSLDTRLKGGQLRLRESMVKFVAKKALNIEVCGSGIKALPFYLNTQIIKILEDLGVNQRAFLELQSDEVNRLRSLQQSPSKAGYLLEETNVAKGVRLPWLLQIVQGLGLHHDRDPFLRSVIQLAVFLKMRDLKYRARIRVPQAITLYGIMDETGYLNEGEIFCTFLTEEGVREILVHDRIIITRSPALHPGDVQYVNAVDVPTNSPLRNLHNCVVFSQHGTRDLPSMLSGGDLDGDLYNVIYDERLIPPRTCEPADYPRVEERLLDRPVVRDDIIDFFVTFMQQDQLGRIATVHQAIADQASNGTLDHKCLLLAELHSIAVDFSKSGIPVDLSRIPKRPRYYPDFMAPNPRIRISESIEVIEDEDYLLDEEDDDDDERPQRRYYKSNHILGLLYRNIDEQEFLGGLRSASKLKRDDNTVLQAIWNYVASETEGFQWDHLVEDGRKTKDIYEDYLRATMQQYSKTPWKSSLTEIEVFVGSILGQNSKPTRRDKEASNEMRNSYQELVNFTISMILDRESGGTESLERSIACFWVALNEGHTRTQGRHKEKLLSFPWIAAMVCLEEVDKFQRTIIAY</sequence>
<dbReference type="PANTHER" id="PTHR23079:SF17">
    <property type="entry name" value="RNA-DEPENDENT RNA POLYMERASE"/>
    <property type="match status" value="1"/>
</dbReference>
<organism evidence="5 6">
    <name type="scientific">Emydomyces testavorans</name>
    <dbReference type="NCBI Taxonomy" id="2070801"/>
    <lineage>
        <taxon>Eukaryota</taxon>
        <taxon>Fungi</taxon>
        <taxon>Dikarya</taxon>
        <taxon>Ascomycota</taxon>
        <taxon>Pezizomycotina</taxon>
        <taxon>Eurotiomycetes</taxon>
        <taxon>Eurotiomycetidae</taxon>
        <taxon>Onygenales</taxon>
        <taxon>Nannizziopsiaceae</taxon>
        <taxon>Emydomyces</taxon>
    </lineage>
</organism>
<feature type="region of interest" description="Disordered" evidence="2">
    <location>
        <begin position="109"/>
        <end position="133"/>
    </location>
</feature>
<dbReference type="GO" id="GO:0003723">
    <property type="term" value="F:RNA binding"/>
    <property type="evidence" value="ECO:0007669"/>
    <property type="project" value="UniProtKB-KW"/>
</dbReference>
<dbReference type="EMBL" id="CP120631">
    <property type="protein sequence ID" value="WEW61966.1"/>
    <property type="molecule type" value="Genomic_DNA"/>
</dbReference>
<dbReference type="Proteomes" id="UP001219355">
    <property type="component" value="Chromosome 5"/>
</dbReference>
<proteinExistence type="inferred from homology"/>
<evidence type="ECO:0000259" key="4">
    <source>
        <dbReference type="Pfam" id="PF25358"/>
    </source>
</evidence>
<dbReference type="GO" id="GO:0003968">
    <property type="term" value="F:RNA-directed RNA polymerase activity"/>
    <property type="evidence" value="ECO:0007669"/>
    <property type="project" value="UniProtKB-KW"/>
</dbReference>
<evidence type="ECO:0000313" key="6">
    <source>
        <dbReference type="Proteomes" id="UP001219355"/>
    </source>
</evidence>
<dbReference type="InterPro" id="IPR057596">
    <property type="entry name" value="RDRP_core"/>
</dbReference>
<comment type="catalytic activity">
    <reaction evidence="1">
        <text>RNA(n) + a ribonucleoside 5'-triphosphate = RNA(n+1) + diphosphate</text>
        <dbReference type="Rhea" id="RHEA:21248"/>
        <dbReference type="Rhea" id="RHEA-COMP:14527"/>
        <dbReference type="Rhea" id="RHEA-COMP:17342"/>
        <dbReference type="ChEBI" id="CHEBI:33019"/>
        <dbReference type="ChEBI" id="CHEBI:61557"/>
        <dbReference type="ChEBI" id="CHEBI:140395"/>
        <dbReference type="EC" id="2.7.7.48"/>
    </reaction>
</comment>
<gene>
    <name evidence="5" type="ORF">PRK78_007466</name>
</gene>
<feature type="domain" description="RdRP-like PH" evidence="4">
    <location>
        <begin position="143"/>
        <end position="310"/>
    </location>
</feature>
<keyword evidence="1" id="KW-0696">RNA-directed RNA polymerase</keyword>
<evidence type="ECO:0000256" key="2">
    <source>
        <dbReference type="SAM" id="MobiDB-lite"/>
    </source>
</evidence>
<dbReference type="PANTHER" id="PTHR23079">
    <property type="entry name" value="RNA-DEPENDENT RNA POLYMERASE"/>
    <property type="match status" value="1"/>
</dbReference>
<keyword evidence="1" id="KW-0694">RNA-binding</keyword>
<evidence type="ECO:0000313" key="5">
    <source>
        <dbReference type="EMBL" id="WEW61966.1"/>
    </source>
</evidence>
<dbReference type="InterPro" id="IPR007855">
    <property type="entry name" value="RDRP"/>
</dbReference>
<accession>A0AAF0DN94</accession>
<name>A0AAF0DN94_9EURO</name>
<dbReference type="GO" id="GO:0030422">
    <property type="term" value="P:siRNA processing"/>
    <property type="evidence" value="ECO:0007669"/>
    <property type="project" value="TreeGrafter"/>
</dbReference>
<keyword evidence="6" id="KW-1185">Reference proteome</keyword>
<dbReference type="AlphaFoldDB" id="A0AAF0DN94"/>
<evidence type="ECO:0000256" key="1">
    <source>
        <dbReference type="RuleBase" id="RU363098"/>
    </source>
</evidence>
<reference evidence="5" key="1">
    <citation type="submission" date="2023-03" db="EMBL/GenBank/DDBJ databases">
        <title>Emydomyces testavorans Genome Sequence.</title>
        <authorList>
            <person name="Hoyer L."/>
        </authorList>
    </citation>
    <scope>NUCLEOTIDE SEQUENCE</scope>
    <source>
        <strain evidence="5">16-2883</strain>
    </source>
</reference>
<keyword evidence="1 5" id="KW-0808">Transferase</keyword>
<evidence type="ECO:0000259" key="3">
    <source>
        <dbReference type="Pfam" id="PF05183"/>
    </source>
</evidence>
<comment type="similarity">
    <text evidence="1">Belongs to the RdRP family.</text>
</comment>
<dbReference type="EC" id="2.7.7.48" evidence="1"/>
<protein>
    <recommendedName>
        <fullName evidence="1">RNA-dependent RNA polymerase</fullName>
        <ecNumber evidence="1">2.7.7.48</ecNumber>
    </recommendedName>
</protein>
<feature type="domain" description="RDRP core" evidence="3">
    <location>
        <begin position="430"/>
        <end position="1031"/>
    </location>
</feature>
<keyword evidence="1 5" id="KW-0548">Nucleotidyltransferase</keyword>
<dbReference type="InterPro" id="IPR057503">
    <property type="entry name" value="PH_RdRP"/>
</dbReference>
<dbReference type="Pfam" id="PF05183">
    <property type="entry name" value="RdRP"/>
    <property type="match status" value="1"/>
</dbReference>
<dbReference type="Pfam" id="PF25358">
    <property type="entry name" value="PH_fung_RdRP"/>
    <property type="match status" value="1"/>
</dbReference>
<dbReference type="GO" id="GO:0031380">
    <property type="term" value="C:nuclear RNA-directed RNA polymerase complex"/>
    <property type="evidence" value="ECO:0007669"/>
    <property type="project" value="TreeGrafter"/>
</dbReference>